<gene>
    <name evidence="2" type="ORF">Tco_0750495</name>
</gene>
<reference evidence="2" key="2">
    <citation type="submission" date="2022-01" db="EMBL/GenBank/DDBJ databases">
        <authorList>
            <person name="Yamashiro T."/>
            <person name="Shiraishi A."/>
            <person name="Satake H."/>
            <person name="Nakayama K."/>
        </authorList>
    </citation>
    <scope>NUCLEOTIDE SEQUENCE</scope>
</reference>
<dbReference type="EMBL" id="BQNB010010939">
    <property type="protein sequence ID" value="GJS83954.1"/>
    <property type="molecule type" value="Genomic_DNA"/>
</dbReference>
<keyword evidence="2" id="KW-0695">RNA-directed DNA polymerase</keyword>
<dbReference type="CDD" id="cd01650">
    <property type="entry name" value="RT_nLTR_like"/>
    <property type="match status" value="1"/>
</dbReference>
<sequence>MGENVYIRDLVDFDVTSLLPGSLSKLEYKFQDKENSEDIFSFGSALEDFISVVFVPDRNIVSSYDKVVDFSPKPFRFFDVWMDDPDFESIVGYLWGKAVFSRNPDAIFRDKLKIVKEGLRSWSKQRFGSNDIDVDFFKDEDCWGVIKADLLKALEWFWETCSISKGCNPSFVTLISKTQNPIGLSDYRPISLIGCFYKILVERIKKVIGGLIGEEQNAFIKGRFILDGSLNANEAFDFLKKKKKRAFLLKIDFKKAYDSVNWKFITDTMGQIGFGDKWCKWVEVCLNSATVLVLVNGSPTNEFIMERGVRKVSKGIFKGVKIGHDDIPVSHLQYADDTLVFGEWSLPNAKNLMRIFKCVQNVSGLKINHLKTKIYGGGVRNDEIERLANRIGVSPGSLPFTYLGLPIGVNMKKMVCWNGIVEKVKKKLAGWKSKMISYGVD</sequence>
<dbReference type="Pfam" id="PF00078">
    <property type="entry name" value="RVT_1"/>
    <property type="match status" value="1"/>
</dbReference>
<feature type="domain" description="Reverse transcriptase" evidence="1">
    <location>
        <begin position="156"/>
        <end position="407"/>
    </location>
</feature>
<evidence type="ECO:0000259" key="1">
    <source>
        <dbReference type="PROSITE" id="PS50878"/>
    </source>
</evidence>
<proteinExistence type="predicted"/>
<dbReference type="PANTHER" id="PTHR33116">
    <property type="entry name" value="REVERSE TRANSCRIPTASE ZINC-BINDING DOMAIN-CONTAINING PROTEIN-RELATED-RELATED"/>
    <property type="match status" value="1"/>
</dbReference>
<keyword evidence="3" id="KW-1185">Reference proteome</keyword>
<dbReference type="PROSITE" id="PS50878">
    <property type="entry name" value="RT_POL"/>
    <property type="match status" value="1"/>
</dbReference>
<dbReference type="Proteomes" id="UP001151760">
    <property type="component" value="Unassembled WGS sequence"/>
</dbReference>
<dbReference type="PANTHER" id="PTHR33116:SF78">
    <property type="entry name" value="OS12G0587133 PROTEIN"/>
    <property type="match status" value="1"/>
</dbReference>
<name>A0ABQ4Z1E5_9ASTR</name>
<dbReference type="SUPFAM" id="SSF56672">
    <property type="entry name" value="DNA/RNA polymerases"/>
    <property type="match status" value="1"/>
</dbReference>
<dbReference type="InterPro" id="IPR043502">
    <property type="entry name" value="DNA/RNA_pol_sf"/>
</dbReference>
<keyword evidence="2" id="KW-0808">Transferase</keyword>
<comment type="caution">
    <text evidence="2">The sequence shown here is derived from an EMBL/GenBank/DDBJ whole genome shotgun (WGS) entry which is preliminary data.</text>
</comment>
<accession>A0ABQ4Z1E5</accession>
<protein>
    <submittedName>
        <fullName evidence="2">RNA-directed DNA polymerase</fullName>
    </submittedName>
</protein>
<keyword evidence="2" id="KW-0548">Nucleotidyltransferase</keyword>
<dbReference type="GO" id="GO:0003964">
    <property type="term" value="F:RNA-directed DNA polymerase activity"/>
    <property type="evidence" value="ECO:0007669"/>
    <property type="project" value="UniProtKB-KW"/>
</dbReference>
<evidence type="ECO:0000313" key="2">
    <source>
        <dbReference type="EMBL" id="GJS83954.1"/>
    </source>
</evidence>
<reference evidence="2" key="1">
    <citation type="journal article" date="2022" name="Int. J. Mol. Sci.">
        <title>Draft Genome of Tanacetum Coccineum: Genomic Comparison of Closely Related Tanacetum-Family Plants.</title>
        <authorList>
            <person name="Yamashiro T."/>
            <person name="Shiraishi A."/>
            <person name="Nakayama K."/>
            <person name="Satake H."/>
        </authorList>
    </citation>
    <scope>NUCLEOTIDE SEQUENCE</scope>
</reference>
<dbReference type="InterPro" id="IPR000477">
    <property type="entry name" value="RT_dom"/>
</dbReference>
<organism evidence="2 3">
    <name type="scientific">Tanacetum coccineum</name>
    <dbReference type="NCBI Taxonomy" id="301880"/>
    <lineage>
        <taxon>Eukaryota</taxon>
        <taxon>Viridiplantae</taxon>
        <taxon>Streptophyta</taxon>
        <taxon>Embryophyta</taxon>
        <taxon>Tracheophyta</taxon>
        <taxon>Spermatophyta</taxon>
        <taxon>Magnoliopsida</taxon>
        <taxon>eudicotyledons</taxon>
        <taxon>Gunneridae</taxon>
        <taxon>Pentapetalae</taxon>
        <taxon>asterids</taxon>
        <taxon>campanulids</taxon>
        <taxon>Asterales</taxon>
        <taxon>Asteraceae</taxon>
        <taxon>Asteroideae</taxon>
        <taxon>Anthemideae</taxon>
        <taxon>Anthemidinae</taxon>
        <taxon>Tanacetum</taxon>
    </lineage>
</organism>
<evidence type="ECO:0000313" key="3">
    <source>
        <dbReference type="Proteomes" id="UP001151760"/>
    </source>
</evidence>